<name>A0A6A4IJL7_9AGAR</name>
<reference evidence="1" key="1">
    <citation type="journal article" date="2019" name="Environ. Microbiol.">
        <title>Fungal ecological strategies reflected in gene transcription - a case study of two litter decomposers.</title>
        <authorList>
            <person name="Barbi F."/>
            <person name="Kohler A."/>
            <person name="Barry K."/>
            <person name="Baskaran P."/>
            <person name="Daum C."/>
            <person name="Fauchery L."/>
            <person name="Ihrmark K."/>
            <person name="Kuo A."/>
            <person name="LaButti K."/>
            <person name="Lipzen A."/>
            <person name="Morin E."/>
            <person name="Grigoriev I.V."/>
            <person name="Henrissat B."/>
            <person name="Lindahl B."/>
            <person name="Martin F."/>
        </authorList>
    </citation>
    <scope>NUCLEOTIDE SEQUENCE</scope>
    <source>
        <strain evidence="1">JB14</strain>
    </source>
</reference>
<evidence type="ECO:0000313" key="2">
    <source>
        <dbReference type="Proteomes" id="UP000799118"/>
    </source>
</evidence>
<organism evidence="1 2">
    <name type="scientific">Gymnopus androsaceus JB14</name>
    <dbReference type="NCBI Taxonomy" id="1447944"/>
    <lineage>
        <taxon>Eukaryota</taxon>
        <taxon>Fungi</taxon>
        <taxon>Dikarya</taxon>
        <taxon>Basidiomycota</taxon>
        <taxon>Agaricomycotina</taxon>
        <taxon>Agaricomycetes</taxon>
        <taxon>Agaricomycetidae</taxon>
        <taxon>Agaricales</taxon>
        <taxon>Marasmiineae</taxon>
        <taxon>Omphalotaceae</taxon>
        <taxon>Gymnopus</taxon>
    </lineage>
</organism>
<dbReference type="EMBL" id="ML769386">
    <property type="protein sequence ID" value="KAE9409803.1"/>
    <property type="molecule type" value="Genomic_DNA"/>
</dbReference>
<dbReference type="Proteomes" id="UP000799118">
    <property type="component" value="Unassembled WGS sequence"/>
</dbReference>
<keyword evidence="2" id="KW-1185">Reference proteome</keyword>
<sequence>MENSTFARGHNLSCTRRKAIPGGEIKPKGIKMLNVFQSWASEMAEGGVHIPQMDNMVPCQWPYPVLILQPSEADADMLRLKSVFPKSDWAVFHGTPIVLVELDSSSANSVRTTDSSGKEEHNSHLDENRGLTHVAFVVRSTNIALAIDDYCLPYIWVDKQWRTYCYVVYQSGADILAYPLQYNGKEFFDLTDQNAKTHFQL</sequence>
<protein>
    <submittedName>
        <fullName evidence="1">Uncharacterized protein</fullName>
    </submittedName>
</protein>
<evidence type="ECO:0000313" key="1">
    <source>
        <dbReference type="EMBL" id="KAE9409803.1"/>
    </source>
</evidence>
<proteinExistence type="predicted"/>
<gene>
    <name evidence="1" type="ORF">BT96DRAFT_458257</name>
</gene>
<dbReference type="AlphaFoldDB" id="A0A6A4IJL7"/>
<accession>A0A6A4IJL7</accession>